<evidence type="ECO:0000313" key="3">
    <source>
        <dbReference type="Proteomes" id="UP000769156"/>
    </source>
</evidence>
<dbReference type="InterPro" id="IPR035093">
    <property type="entry name" value="RelE/ParE_toxin_dom_sf"/>
</dbReference>
<dbReference type="InterPro" id="IPR007712">
    <property type="entry name" value="RelE/ParE_toxin"/>
</dbReference>
<accession>A0A921LDY9</accession>
<evidence type="ECO:0000313" key="2">
    <source>
        <dbReference type="EMBL" id="HJF94436.1"/>
    </source>
</evidence>
<protein>
    <submittedName>
        <fullName evidence="2">Type II toxin-antitoxin system RelE/ParE family toxin</fullName>
    </submittedName>
</protein>
<evidence type="ECO:0000256" key="1">
    <source>
        <dbReference type="ARBA" id="ARBA00022649"/>
    </source>
</evidence>
<gene>
    <name evidence="2" type="ORF">K8V82_06545</name>
</gene>
<proteinExistence type="predicted"/>
<sequence>MELCYSPEAERDLQNIRNSIIENFDSEDIAKKVLKKITGAARGLLAFPCMGEDLTRMTGISTEYRYLCCERNYVFYRLEKDRVYIVRILHERQDFMRILFGITEESDTEDTA</sequence>
<dbReference type="Gene3D" id="3.30.2310.20">
    <property type="entry name" value="RelE-like"/>
    <property type="match status" value="1"/>
</dbReference>
<keyword evidence="1" id="KW-1277">Toxin-antitoxin system</keyword>
<reference evidence="2" key="1">
    <citation type="journal article" date="2021" name="PeerJ">
        <title>Extensive microbial diversity within the chicken gut microbiome revealed by metagenomics and culture.</title>
        <authorList>
            <person name="Gilroy R."/>
            <person name="Ravi A."/>
            <person name="Getino M."/>
            <person name="Pursley I."/>
            <person name="Horton D.L."/>
            <person name="Alikhan N.F."/>
            <person name="Baker D."/>
            <person name="Gharbi K."/>
            <person name="Hall N."/>
            <person name="Watson M."/>
            <person name="Adriaenssens E.M."/>
            <person name="Foster-Nyarko E."/>
            <person name="Jarju S."/>
            <person name="Secka A."/>
            <person name="Antonio M."/>
            <person name="Oren A."/>
            <person name="Chaudhuri R.R."/>
            <person name="La Ragione R."/>
            <person name="Hildebrand F."/>
            <person name="Pallen M.J."/>
        </authorList>
    </citation>
    <scope>NUCLEOTIDE SEQUENCE</scope>
    <source>
        <strain evidence="2">ChiSjej5B23-16112</strain>
    </source>
</reference>
<organism evidence="2 3">
    <name type="scientific">Lachnoclostridium phocaeense</name>
    <dbReference type="NCBI Taxonomy" id="1871021"/>
    <lineage>
        <taxon>Bacteria</taxon>
        <taxon>Bacillati</taxon>
        <taxon>Bacillota</taxon>
        <taxon>Clostridia</taxon>
        <taxon>Lachnospirales</taxon>
        <taxon>Lachnospiraceae</taxon>
    </lineage>
</organism>
<reference evidence="2" key="2">
    <citation type="submission" date="2021-09" db="EMBL/GenBank/DDBJ databases">
        <authorList>
            <person name="Gilroy R."/>
        </authorList>
    </citation>
    <scope>NUCLEOTIDE SEQUENCE</scope>
    <source>
        <strain evidence="2">ChiSjej5B23-16112</strain>
    </source>
</reference>
<dbReference type="Proteomes" id="UP000769156">
    <property type="component" value="Unassembled WGS sequence"/>
</dbReference>
<comment type="caution">
    <text evidence="2">The sequence shown here is derived from an EMBL/GenBank/DDBJ whole genome shotgun (WGS) entry which is preliminary data.</text>
</comment>
<dbReference type="Pfam" id="PF05016">
    <property type="entry name" value="ParE_toxin"/>
    <property type="match status" value="1"/>
</dbReference>
<dbReference type="AlphaFoldDB" id="A0A921LDY9"/>
<dbReference type="EMBL" id="DYVY01000103">
    <property type="protein sequence ID" value="HJF94436.1"/>
    <property type="molecule type" value="Genomic_DNA"/>
</dbReference>
<name>A0A921LDY9_9FIRM</name>